<reference evidence="2 3" key="1">
    <citation type="journal article" date="2011" name="Science">
        <title>Comparative functional genomics of the fission yeasts.</title>
        <authorList>
            <person name="Rhind N."/>
            <person name="Chen Z."/>
            <person name="Yassour M."/>
            <person name="Thompson D.A."/>
            <person name="Haas B.J."/>
            <person name="Habib N."/>
            <person name="Wapinski I."/>
            <person name="Roy S."/>
            <person name="Lin M.F."/>
            <person name="Heiman D.I."/>
            <person name="Young S.K."/>
            <person name="Furuya K."/>
            <person name="Guo Y."/>
            <person name="Pidoux A."/>
            <person name="Chen H.M."/>
            <person name="Robbertse B."/>
            <person name="Goldberg J.M."/>
            <person name="Aoki K."/>
            <person name="Bayne E.H."/>
            <person name="Berlin A.M."/>
            <person name="Desjardins C.A."/>
            <person name="Dobbs E."/>
            <person name="Dukaj L."/>
            <person name="Fan L."/>
            <person name="FitzGerald M.G."/>
            <person name="French C."/>
            <person name="Gujja S."/>
            <person name="Hansen K."/>
            <person name="Keifenheim D."/>
            <person name="Levin J.Z."/>
            <person name="Mosher R.A."/>
            <person name="Mueller C.A."/>
            <person name="Pfiffner J."/>
            <person name="Priest M."/>
            <person name="Russ C."/>
            <person name="Smialowska A."/>
            <person name="Swoboda P."/>
            <person name="Sykes S.M."/>
            <person name="Vaughn M."/>
            <person name="Vengrova S."/>
            <person name="Yoder R."/>
            <person name="Zeng Q."/>
            <person name="Allshire R."/>
            <person name="Baulcombe D."/>
            <person name="Birren B.W."/>
            <person name="Brown W."/>
            <person name="Ekwall K."/>
            <person name="Kellis M."/>
            <person name="Leatherwood J."/>
            <person name="Levin H."/>
            <person name="Margalit H."/>
            <person name="Martienssen R."/>
            <person name="Nieduszynski C.A."/>
            <person name="Spatafora J.W."/>
            <person name="Friedman N."/>
            <person name="Dalgaard J.Z."/>
            <person name="Baumann P."/>
            <person name="Niki H."/>
            <person name="Regev A."/>
            <person name="Nusbaum C."/>
        </authorList>
    </citation>
    <scope>NUCLEOTIDE SEQUENCE [LARGE SCALE GENOMIC DNA]</scope>
    <source>
        <strain evidence="3">OY26 / ATCC MYA-4695 / CBS 11777 / NBRC 106824 / NRRL Y48691</strain>
    </source>
</reference>
<dbReference type="EMBL" id="KE546996">
    <property type="protein sequence ID" value="EPY49371.1"/>
    <property type="molecule type" value="Genomic_DNA"/>
</dbReference>
<dbReference type="GeneID" id="25038592"/>
<proteinExistence type="predicted"/>
<keyword evidence="3" id="KW-1185">Reference proteome</keyword>
<evidence type="ECO:0000256" key="1">
    <source>
        <dbReference type="SAM" id="Phobius"/>
    </source>
</evidence>
<dbReference type="AlphaFoldDB" id="S9X6J0"/>
<gene>
    <name evidence="2" type="ORF">SPOG_04279</name>
</gene>
<name>S9X6J0_SCHCR</name>
<protein>
    <submittedName>
        <fullName evidence="2">Uncharacterized protein</fullName>
    </submittedName>
</protein>
<dbReference type="Proteomes" id="UP000015464">
    <property type="component" value="Unassembled WGS sequence"/>
</dbReference>
<keyword evidence="1" id="KW-0812">Transmembrane</keyword>
<sequence length="72" mass="8177">MTRHHGFQSAKKRIFYTFAFPILAVASIVLPKKPSLLTLPCRYAVSFLLECANLQLGSSTLHFVKEYGRSFK</sequence>
<dbReference type="RefSeq" id="XP_013025809.1">
    <property type="nucleotide sequence ID" value="XM_013170355.1"/>
</dbReference>
<organism evidence="2 3">
    <name type="scientific">Schizosaccharomyces cryophilus (strain OY26 / ATCC MYA-4695 / CBS 11777 / NBRC 106824 / NRRL Y48691)</name>
    <name type="common">Fission yeast</name>
    <dbReference type="NCBI Taxonomy" id="653667"/>
    <lineage>
        <taxon>Eukaryota</taxon>
        <taxon>Fungi</taxon>
        <taxon>Dikarya</taxon>
        <taxon>Ascomycota</taxon>
        <taxon>Taphrinomycotina</taxon>
        <taxon>Schizosaccharomycetes</taxon>
        <taxon>Schizosaccharomycetales</taxon>
        <taxon>Schizosaccharomycetaceae</taxon>
        <taxon>Schizosaccharomyces</taxon>
    </lineage>
</organism>
<dbReference type="HOGENOM" id="CLU_2723630_0_0_1"/>
<evidence type="ECO:0000313" key="2">
    <source>
        <dbReference type="EMBL" id="EPY49371.1"/>
    </source>
</evidence>
<evidence type="ECO:0000313" key="3">
    <source>
        <dbReference type="Proteomes" id="UP000015464"/>
    </source>
</evidence>
<feature type="transmembrane region" description="Helical" evidence="1">
    <location>
        <begin position="14"/>
        <end position="31"/>
    </location>
</feature>
<keyword evidence="1" id="KW-1133">Transmembrane helix</keyword>
<accession>S9X6J0</accession>
<keyword evidence="1" id="KW-0472">Membrane</keyword>